<dbReference type="Proteomes" id="UP000248557">
    <property type="component" value="Unassembled WGS sequence"/>
</dbReference>
<dbReference type="PANTHER" id="PTHR39323">
    <property type="entry name" value="BLR1149 PROTEIN"/>
    <property type="match status" value="1"/>
</dbReference>
<dbReference type="Gene3D" id="3.60.21.10">
    <property type="match status" value="1"/>
</dbReference>
<dbReference type="SUPFAM" id="SSF56300">
    <property type="entry name" value="Metallo-dependent phosphatases"/>
    <property type="match status" value="1"/>
</dbReference>
<protein>
    <recommendedName>
        <fullName evidence="1">Calcineurin-like phosphoesterase domain-containing protein</fullName>
    </recommendedName>
</protein>
<dbReference type="EMBL" id="NGJK01000009">
    <property type="protein sequence ID" value="RAP03730.1"/>
    <property type="molecule type" value="Genomic_DNA"/>
</dbReference>
<dbReference type="InterPro" id="IPR004843">
    <property type="entry name" value="Calcineurin-like_PHP"/>
</dbReference>
<proteinExistence type="predicted"/>
<dbReference type="CDD" id="cd07391">
    <property type="entry name" value="MPP_PF1019"/>
    <property type="match status" value="1"/>
</dbReference>
<name>A0A328QAK5_9EURY</name>
<dbReference type="NCBIfam" id="TIGR00024">
    <property type="entry name" value="SbcD_rel_arch"/>
    <property type="match status" value="1"/>
</dbReference>
<dbReference type="InterPro" id="IPR024173">
    <property type="entry name" value="Pesterase_MJ0037-like"/>
</dbReference>
<evidence type="ECO:0000259" key="1">
    <source>
        <dbReference type="Pfam" id="PF00149"/>
    </source>
</evidence>
<dbReference type="OMA" id="GNHDTML"/>
<reference evidence="2 3" key="1">
    <citation type="submission" date="2017-05" db="EMBL/GenBank/DDBJ databases">
        <title>Host range expansion of the Methanosphaera genus to humans and monogastric animals involves recent and extensive reduction in genome content.</title>
        <authorList>
            <person name="Hoedt E.C."/>
            <person name="Volmer J.G."/>
            <person name="Parks D.H."/>
            <person name="Rosewarne C.P."/>
            <person name="Denman S.E."/>
            <person name="Mcsweeney C.S."/>
            <person name="O Cuiv P."/>
            <person name="Hugenholtz P."/>
            <person name="Tyson G.W."/>
            <person name="Morrison M."/>
        </authorList>
    </citation>
    <scope>NUCLEOTIDE SEQUENCE [LARGE SCALE GENOMIC DNA]</scope>
    <source>
        <strain evidence="2 3">PA5</strain>
    </source>
</reference>
<dbReference type="GO" id="GO:0016787">
    <property type="term" value="F:hydrolase activity"/>
    <property type="evidence" value="ECO:0007669"/>
    <property type="project" value="InterPro"/>
</dbReference>
<sequence length="244" mass="28447">MNSFKIYEAEVIDRALKINDTLIISDIHLGYESTLNKQGLMLPQIQFDKIIDSLENIQKKAKASSIILNGDIKHNFGRIDKQEWREVLSFIDYLQDIFIDIDIIKGNHDNFTQYILNKRNLHLKNHMIIDNYYITHGHELPQEIPENIKTIIIGHEHPCISICSGRRVEKIKTYLKGTWQNYNLIVIPSFTQISYGSDILHEKTISPFIEDINNFEVIAVEEGDIYPFGYVKDIISINHELNNY</sequence>
<evidence type="ECO:0000313" key="2">
    <source>
        <dbReference type="EMBL" id="RAP03730.1"/>
    </source>
</evidence>
<organism evidence="2 3">
    <name type="scientific">Methanosphaera stadtmanae</name>
    <dbReference type="NCBI Taxonomy" id="2317"/>
    <lineage>
        <taxon>Archaea</taxon>
        <taxon>Methanobacteriati</taxon>
        <taxon>Methanobacteriota</taxon>
        <taxon>Methanomada group</taxon>
        <taxon>Methanobacteria</taxon>
        <taxon>Methanobacteriales</taxon>
        <taxon>Methanobacteriaceae</taxon>
        <taxon>Methanosphaera</taxon>
    </lineage>
</organism>
<comment type="caution">
    <text evidence="2">The sequence shown here is derived from an EMBL/GenBank/DDBJ whole genome shotgun (WGS) entry which is preliminary data.</text>
</comment>
<dbReference type="InterPro" id="IPR029052">
    <property type="entry name" value="Metallo-depent_PP-like"/>
</dbReference>
<dbReference type="GeneID" id="3856171"/>
<dbReference type="Pfam" id="PF00149">
    <property type="entry name" value="Metallophos"/>
    <property type="match status" value="1"/>
</dbReference>
<feature type="domain" description="Calcineurin-like phosphoesterase" evidence="1">
    <location>
        <begin position="22"/>
        <end position="144"/>
    </location>
</feature>
<dbReference type="AlphaFoldDB" id="A0A328QAK5"/>
<accession>A0A328QAK5</accession>
<dbReference type="RefSeq" id="WP_011405768.1">
    <property type="nucleotide sequence ID" value="NZ_CATZXA010000167.1"/>
</dbReference>
<gene>
    <name evidence="2" type="ORF">CA615_00750</name>
</gene>
<evidence type="ECO:0000313" key="3">
    <source>
        <dbReference type="Proteomes" id="UP000248557"/>
    </source>
</evidence>
<dbReference type="InterPro" id="IPR004376">
    <property type="entry name" value="Pesterase_MJ0037"/>
</dbReference>
<dbReference type="PANTHER" id="PTHR39323:SF1">
    <property type="entry name" value="BLR1149 PROTEIN"/>
    <property type="match status" value="1"/>
</dbReference>
<dbReference type="PIRSF" id="PIRSF000887">
    <property type="entry name" value="Pesterase_MJ0037"/>
    <property type="match status" value="1"/>
</dbReference>